<name>A0ABY7G0K7_MYAAR</name>
<protein>
    <submittedName>
        <fullName evidence="4">MBD4-like protein</fullName>
    </submittedName>
</protein>
<evidence type="ECO:0000256" key="2">
    <source>
        <dbReference type="ARBA" id="ARBA00023242"/>
    </source>
</evidence>
<feature type="region of interest" description="Disordered" evidence="3">
    <location>
        <begin position="46"/>
        <end position="129"/>
    </location>
</feature>
<feature type="compositionally biased region" description="Basic and acidic residues" evidence="3">
    <location>
        <begin position="84"/>
        <end position="93"/>
    </location>
</feature>
<organism evidence="4 5">
    <name type="scientific">Mya arenaria</name>
    <name type="common">Soft-shell clam</name>
    <dbReference type="NCBI Taxonomy" id="6604"/>
    <lineage>
        <taxon>Eukaryota</taxon>
        <taxon>Metazoa</taxon>
        <taxon>Spiralia</taxon>
        <taxon>Lophotrochozoa</taxon>
        <taxon>Mollusca</taxon>
        <taxon>Bivalvia</taxon>
        <taxon>Autobranchia</taxon>
        <taxon>Heteroconchia</taxon>
        <taxon>Euheterodonta</taxon>
        <taxon>Imparidentia</taxon>
        <taxon>Neoheterodontei</taxon>
        <taxon>Myida</taxon>
        <taxon>Myoidea</taxon>
        <taxon>Myidae</taxon>
        <taxon>Mya</taxon>
    </lineage>
</organism>
<gene>
    <name evidence="4" type="ORF">MAR_012551</name>
</gene>
<evidence type="ECO:0000256" key="1">
    <source>
        <dbReference type="ARBA" id="ARBA00004123"/>
    </source>
</evidence>
<dbReference type="Proteomes" id="UP001164746">
    <property type="component" value="Chromosome 14"/>
</dbReference>
<dbReference type="Gene3D" id="1.10.340.30">
    <property type="entry name" value="Hypothetical protein, domain 2"/>
    <property type="match status" value="1"/>
</dbReference>
<dbReference type="SUPFAM" id="SSF48150">
    <property type="entry name" value="DNA-glycosylase"/>
    <property type="match status" value="1"/>
</dbReference>
<feature type="compositionally biased region" description="Polar residues" evidence="3">
    <location>
        <begin position="407"/>
        <end position="418"/>
    </location>
</feature>
<sequence>MDLYDCRVRTWYLQAAICPKNVVIPLDTSGSMKDRSSTSNAQELERFGEEEDLGFDPTEIDFTVRGKKNKSTPVASKRPKPSSKIKDSRKSTDSVENVQTGNEAGKKVRRKSSKGERRQSADSGYARHGGDRELMVLANIRASSRSERYRRSHSAKVENSPWVDDAEEEESILSPQVFSGLVKYAFIHSSAMKYSPGSLILTRADEGWLLELLLDNAKSEEPVVAIVLNGRSIEKVEIGPTMGQEGAGNSIQKVVVLENKNGSASMLDPARLSAMARMGEDLVGDDPMGYSSPLSESTIGENKVLHVPGDSHFVLTSDEERVFNVTDPITVQDAYLASVKMGHFNGMDEHTYSVVPCGRTGQLTPESSRRKGGQASPRVTSAETSPFVRRSISTELGSPTRGGSLEAAQSVSSPRLSLRSDNSFDEDFGVTHGSDNEGNAAIPLLWRFFNKWPNPDVARKGDEEAIAKLLQPLGLHERRAHTIKRFSFFRCTDHAVTMASFVTHFIV</sequence>
<keyword evidence="5" id="KW-1185">Reference proteome</keyword>
<dbReference type="PANTHER" id="PTHR15074">
    <property type="entry name" value="METHYL-CPG-BINDING PROTEIN"/>
    <property type="match status" value="1"/>
</dbReference>
<proteinExistence type="predicted"/>
<reference evidence="4" key="1">
    <citation type="submission" date="2022-11" db="EMBL/GenBank/DDBJ databases">
        <title>Centuries of genome instability and evolution in soft-shell clam transmissible cancer (bioRxiv).</title>
        <authorList>
            <person name="Hart S.F.M."/>
            <person name="Yonemitsu M.A."/>
            <person name="Giersch R.M."/>
            <person name="Beal B.F."/>
            <person name="Arriagada G."/>
            <person name="Davis B.W."/>
            <person name="Ostrander E.A."/>
            <person name="Goff S.P."/>
            <person name="Metzger M.J."/>
        </authorList>
    </citation>
    <scope>NUCLEOTIDE SEQUENCE</scope>
    <source>
        <strain evidence="4">MELC-2E11</strain>
        <tissue evidence="4">Siphon/mantle</tissue>
    </source>
</reference>
<dbReference type="InterPro" id="IPR045138">
    <property type="entry name" value="MeCP2/MBD4"/>
</dbReference>
<evidence type="ECO:0000313" key="5">
    <source>
        <dbReference type="Proteomes" id="UP001164746"/>
    </source>
</evidence>
<evidence type="ECO:0000313" key="4">
    <source>
        <dbReference type="EMBL" id="WAR26847.1"/>
    </source>
</evidence>
<accession>A0ABY7G0K7</accession>
<keyword evidence="2" id="KW-0539">Nucleus</keyword>
<dbReference type="InterPro" id="IPR011257">
    <property type="entry name" value="DNA_glycosylase"/>
</dbReference>
<dbReference type="EMBL" id="CP111025">
    <property type="protein sequence ID" value="WAR26847.1"/>
    <property type="molecule type" value="Genomic_DNA"/>
</dbReference>
<comment type="subcellular location">
    <subcellularLocation>
        <location evidence="1">Nucleus</location>
    </subcellularLocation>
</comment>
<evidence type="ECO:0000256" key="3">
    <source>
        <dbReference type="SAM" id="MobiDB-lite"/>
    </source>
</evidence>
<dbReference type="PANTHER" id="PTHR15074:SF0">
    <property type="entry name" value="METHYL-CPG-BINDING DOMAIN PROTEIN 4-LIKE PROTEIN"/>
    <property type="match status" value="1"/>
</dbReference>
<feature type="region of interest" description="Disordered" evidence="3">
    <location>
        <begin position="358"/>
        <end position="418"/>
    </location>
</feature>